<comment type="caution">
    <text evidence="5">The sequence shown here is derived from an EMBL/GenBank/DDBJ whole genome shotgun (WGS) entry which is preliminary data.</text>
</comment>
<dbReference type="InterPro" id="IPR023214">
    <property type="entry name" value="HAD_sf"/>
</dbReference>
<dbReference type="EC" id="3.1.3.-" evidence="1"/>
<evidence type="ECO:0000256" key="3">
    <source>
        <dbReference type="PIRSR" id="PIRSR000915-2"/>
    </source>
</evidence>
<feature type="binding site" evidence="4">
    <location>
        <position position="17"/>
    </location>
    <ligand>
        <name>Mg(2+)</name>
        <dbReference type="ChEBI" id="CHEBI:18420"/>
    </ligand>
</feature>
<dbReference type="InterPro" id="IPR006357">
    <property type="entry name" value="HAD-SF_hydro_IIA"/>
</dbReference>
<comment type="cofactor">
    <cofactor evidence="4">
        <name>Mg(2+)</name>
        <dbReference type="ChEBI" id="CHEBI:18420"/>
    </cofactor>
    <text evidence="4">Divalent metal ions. Mg(2+) is the most effective.</text>
</comment>
<proteinExistence type="inferred from homology"/>
<dbReference type="GO" id="GO:0046872">
    <property type="term" value="F:metal ion binding"/>
    <property type="evidence" value="ECO:0007669"/>
    <property type="project" value="UniProtKB-KW"/>
</dbReference>
<dbReference type="GO" id="GO:0005737">
    <property type="term" value="C:cytoplasm"/>
    <property type="evidence" value="ECO:0007669"/>
    <property type="project" value="TreeGrafter"/>
</dbReference>
<dbReference type="PANTHER" id="PTHR19288">
    <property type="entry name" value="4-NITROPHENYLPHOSPHATASE-RELATED"/>
    <property type="match status" value="1"/>
</dbReference>
<comment type="similarity">
    <text evidence="1">Belongs to the HAD-like hydrolase superfamily. NagD family.</text>
</comment>
<feature type="binding site" evidence="3">
    <location>
        <position position="193"/>
    </location>
    <ligand>
        <name>substrate</name>
    </ligand>
</feature>
<dbReference type="SUPFAM" id="SSF56784">
    <property type="entry name" value="HAD-like"/>
    <property type="match status" value="1"/>
</dbReference>
<evidence type="ECO:0000256" key="4">
    <source>
        <dbReference type="PIRSR" id="PIRSR000915-3"/>
    </source>
</evidence>
<dbReference type="EMBL" id="MNTG01000001">
    <property type="protein sequence ID" value="OLA39475.1"/>
    <property type="molecule type" value="Genomic_DNA"/>
</dbReference>
<organism evidence="5 6">
    <name type="scientific">Phascolarctobacterium succinatutens</name>
    <dbReference type="NCBI Taxonomy" id="626940"/>
    <lineage>
        <taxon>Bacteria</taxon>
        <taxon>Bacillati</taxon>
        <taxon>Bacillota</taxon>
        <taxon>Negativicutes</taxon>
        <taxon>Acidaminococcales</taxon>
        <taxon>Acidaminococcaceae</taxon>
        <taxon>Phascolarctobacterium</taxon>
    </lineage>
</organism>
<dbReference type="Proteomes" id="UP000186777">
    <property type="component" value="Unassembled WGS sequence"/>
</dbReference>
<protein>
    <recommendedName>
        <fullName evidence="1">Acid sugar phosphatase</fullName>
        <ecNumber evidence="1">3.1.3.-</ecNumber>
    </recommendedName>
</protein>
<dbReference type="InterPro" id="IPR036412">
    <property type="entry name" value="HAD-like_sf"/>
</dbReference>
<dbReference type="RefSeq" id="WP_276635333.1">
    <property type="nucleotide sequence ID" value="NZ_CALJWU010000016.1"/>
</dbReference>
<name>A0A1Q6RAV4_9FIRM</name>
<feature type="binding site" evidence="4">
    <location>
        <position position="19"/>
    </location>
    <ligand>
        <name>Mg(2+)</name>
        <dbReference type="ChEBI" id="CHEBI:18420"/>
    </ligand>
</feature>
<dbReference type="Gene3D" id="3.40.50.1000">
    <property type="entry name" value="HAD superfamily/HAD-like"/>
    <property type="match status" value="2"/>
</dbReference>
<feature type="active site" description="Proton donor" evidence="2">
    <location>
        <position position="19"/>
    </location>
</feature>
<comment type="function">
    <text evidence="1">Catalyzes the dephosphorylation of 2-6 carbon acid sugars in vitro.</text>
</comment>
<evidence type="ECO:0000256" key="1">
    <source>
        <dbReference type="PIRNR" id="PIRNR000915"/>
    </source>
</evidence>
<evidence type="ECO:0000313" key="5">
    <source>
        <dbReference type="EMBL" id="OLA39475.1"/>
    </source>
</evidence>
<keyword evidence="1 4" id="KW-0479">Metal-binding</keyword>
<evidence type="ECO:0000256" key="2">
    <source>
        <dbReference type="PIRSR" id="PIRSR000915-1"/>
    </source>
</evidence>
<dbReference type="GO" id="GO:0016791">
    <property type="term" value="F:phosphatase activity"/>
    <property type="evidence" value="ECO:0007669"/>
    <property type="project" value="TreeGrafter"/>
</dbReference>
<keyword evidence="1 4" id="KW-0460">Magnesium</keyword>
<dbReference type="Pfam" id="PF13344">
    <property type="entry name" value="Hydrolase_6"/>
    <property type="match status" value="1"/>
</dbReference>
<dbReference type="STRING" id="626940.BHW43_00895"/>
<evidence type="ECO:0000313" key="6">
    <source>
        <dbReference type="Proteomes" id="UP000186777"/>
    </source>
</evidence>
<feature type="binding site" evidence="4">
    <location>
        <position position="218"/>
    </location>
    <ligand>
        <name>Mg(2+)</name>
        <dbReference type="ChEBI" id="CHEBI:18420"/>
    </ligand>
</feature>
<sequence length="269" mass="29759">MTYDYARLAKIKCFLFDMDGTINLGNELIPGMEGFFDKLKAAGKEYYLLTNNSSRSHEHYVQKMNGLGVPVTRENILISSDALTNWMQKNKPGAKLFVLGTPQLLATIEEAGFTLTNTLEEGADYVVVGFDQTLTYDRLTTACRLIDKGVPYVATHPDVRCPIEGGEFIPDTGAMLELIKTATGKKPQLIFGKPYKYMVDVVLDKTGYKKEEIAMVGDRLATDIAFGLNNDILSVMVLTGEATMEDVENGSIKPDIILPHAKEILQYLG</sequence>
<feature type="active site" description="Nucleophile" evidence="2">
    <location>
        <position position="17"/>
    </location>
</feature>
<dbReference type="AlphaFoldDB" id="A0A1Q6RAV4"/>
<reference evidence="5 6" key="1">
    <citation type="journal article" date="2016" name="Nat. Biotechnol.">
        <title>Measurement of bacterial replication rates in microbial communities.</title>
        <authorList>
            <person name="Brown C.T."/>
            <person name="Olm M.R."/>
            <person name="Thomas B.C."/>
            <person name="Banfield J.F."/>
        </authorList>
    </citation>
    <scope>NUCLEOTIDE SEQUENCE [LARGE SCALE GENOMIC DNA]</scope>
    <source>
        <strain evidence="5">46_33</strain>
    </source>
</reference>
<accession>A0A1Q6RAV4</accession>
<dbReference type="PIRSF" id="PIRSF000915">
    <property type="entry name" value="PGP-type_phosphatase"/>
    <property type="match status" value="1"/>
</dbReference>
<dbReference type="Pfam" id="PF13242">
    <property type="entry name" value="Hydrolase_like"/>
    <property type="match status" value="1"/>
</dbReference>
<dbReference type="PANTHER" id="PTHR19288:SF46">
    <property type="entry name" value="HALOACID DEHALOGENASE-LIKE HYDROLASE DOMAIN-CONTAINING PROTEIN 2"/>
    <property type="match status" value="1"/>
</dbReference>
<dbReference type="NCBIfam" id="TIGR01460">
    <property type="entry name" value="HAD-SF-IIA"/>
    <property type="match status" value="1"/>
</dbReference>
<gene>
    <name evidence="5" type="ORF">BHW43_00895</name>
</gene>